<evidence type="ECO:0000256" key="3">
    <source>
        <dbReference type="SAM" id="Phobius"/>
    </source>
</evidence>
<dbReference type="EMBL" id="JBHTAA010000005">
    <property type="protein sequence ID" value="MFC7203887.1"/>
    <property type="molecule type" value="Genomic_DNA"/>
</dbReference>
<dbReference type="InterPro" id="IPR043130">
    <property type="entry name" value="CDP-OH_PTrfase_TM_dom"/>
</dbReference>
<organism evidence="4 5">
    <name type="scientific">Haloferax namakaokahaiae</name>
    <dbReference type="NCBI Taxonomy" id="1748331"/>
    <lineage>
        <taxon>Archaea</taxon>
        <taxon>Methanobacteriati</taxon>
        <taxon>Methanobacteriota</taxon>
        <taxon>Stenosarchaea group</taxon>
        <taxon>Halobacteria</taxon>
        <taxon>Halobacteriales</taxon>
        <taxon>Haloferacaceae</taxon>
        <taxon>Haloferax</taxon>
    </lineage>
</organism>
<evidence type="ECO:0000256" key="2">
    <source>
        <dbReference type="RuleBase" id="RU003750"/>
    </source>
</evidence>
<dbReference type="Pfam" id="PF01066">
    <property type="entry name" value="CDP-OH_P_transf"/>
    <property type="match status" value="1"/>
</dbReference>
<accession>A0ABD5ZEZ6</accession>
<evidence type="ECO:0000256" key="1">
    <source>
        <dbReference type="ARBA" id="ARBA00022679"/>
    </source>
</evidence>
<proteinExistence type="inferred from homology"/>
<keyword evidence="3" id="KW-1133">Transmembrane helix</keyword>
<feature type="transmembrane region" description="Helical" evidence="3">
    <location>
        <begin position="105"/>
        <end position="126"/>
    </location>
</feature>
<name>A0ABD5ZEZ6_9EURY</name>
<comment type="similarity">
    <text evidence="2">Belongs to the CDP-alcohol phosphatidyltransferase class-I family.</text>
</comment>
<dbReference type="AlphaFoldDB" id="A0ABD5ZEZ6"/>
<dbReference type="Proteomes" id="UP001596481">
    <property type="component" value="Unassembled WGS sequence"/>
</dbReference>
<feature type="transmembrane region" description="Helical" evidence="3">
    <location>
        <begin position="78"/>
        <end position="99"/>
    </location>
</feature>
<sequence length="263" mass="27614">MDSTRVSLLAAGVGGVVSTAVVAVALTRVVTLGDALVWLALAGVLVLLLVGYTSVFADENHTPGTQQRYDWIGLPTTITLFRGTIVAWVGGVVALVLVGAPSARLAWFAALGYGLAAGLDSVDGALARRTNRVTALGARLDMTVDAVGLLVASVAGIVLGQLPWWYLSVGVARYAFVAGLWWRARTGKPTFDLPPRESRRVLAGLQMAFVPLALAPGVADQWIPELAALAAGALLLGFARDWLYVSGRLGESTRQKKPAPTDE</sequence>
<keyword evidence="3" id="KW-0812">Transmembrane</keyword>
<dbReference type="EC" id="2.7.8.-" evidence="4"/>
<keyword evidence="1 2" id="KW-0808">Transferase</keyword>
<dbReference type="InterPro" id="IPR048254">
    <property type="entry name" value="CDP_ALCOHOL_P_TRANSF_CS"/>
</dbReference>
<comment type="caution">
    <text evidence="4">The sequence shown here is derived from an EMBL/GenBank/DDBJ whole genome shotgun (WGS) entry which is preliminary data.</text>
</comment>
<reference evidence="4 5" key="1">
    <citation type="journal article" date="2019" name="Int. J. Syst. Evol. Microbiol.">
        <title>The Global Catalogue of Microorganisms (GCM) 10K type strain sequencing project: providing services to taxonomists for standard genome sequencing and annotation.</title>
        <authorList>
            <consortium name="The Broad Institute Genomics Platform"/>
            <consortium name="The Broad Institute Genome Sequencing Center for Infectious Disease"/>
            <person name="Wu L."/>
            <person name="Ma J."/>
        </authorList>
    </citation>
    <scope>NUCLEOTIDE SEQUENCE [LARGE SCALE GENOMIC DNA]</scope>
    <source>
        <strain evidence="4 5">DSM 29988</strain>
    </source>
</reference>
<feature type="transmembrane region" description="Helical" evidence="3">
    <location>
        <begin position="138"/>
        <end position="158"/>
    </location>
</feature>
<keyword evidence="3" id="KW-0472">Membrane</keyword>
<dbReference type="GO" id="GO:0016740">
    <property type="term" value="F:transferase activity"/>
    <property type="evidence" value="ECO:0007669"/>
    <property type="project" value="UniProtKB-KW"/>
</dbReference>
<gene>
    <name evidence="4" type="ORF">ACFQJC_10190</name>
</gene>
<dbReference type="RefSeq" id="WP_390223221.1">
    <property type="nucleotide sequence ID" value="NZ_JBHTAA010000005.1"/>
</dbReference>
<dbReference type="PROSITE" id="PS00379">
    <property type="entry name" value="CDP_ALCOHOL_P_TRANSF"/>
    <property type="match status" value="1"/>
</dbReference>
<feature type="transmembrane region" description="Helical" evidence="3">
    <location>
        <begin position="35"/>
        <end position="57"/>
    </location>
</feature>
<keyword evidence="5" id="KW-1185">Reference proteome</keyword>
<dbReference type="InterPro" id="IPR000462">
    <property type="entry name" value="CDP-OH_P_trans"/>
</dbReference>
<protein>
    <submittedName>
        <fullName evidence="4">CDP-alcohol phosphatidyltransferase family protein</fullName>
        <ecNumber evidence="4">2.7.8.-</ecNumber>
    </submittedName>
</protein>
<dbReference type="Gene3D" id="1.20.120.1760">
    <property type="match status" value="1"/>
</dbReference>
<evidence type="ECO:0000313" key="4">
    <source>
        <dbReference type="EMBL" id="MFC7203887.1"/>
    </source>
</evidence>
<evidence type="ECO:0000313" key="5">
    <source>
        <dbReference type="Proteomes" id="UP001596481"/>
    </source>
</evidence>